<dbReference type="AlphaFoldDB" id="A0A9P0GIX5"/>
<reference evidence="1" key="1">
    <citation type="submission" date="2022-01" db="EMBL/GenBank/DDBJ databases">
        <authorList>
            <person name="King R."/>
        </authorList>
    </citation>
    <scope>NUCLEOTIDE SEQUENCE</scope>
</reference>
<evidence type="ECO:0000313" key="1">
    <source>
        <dbReference type="EMBL" id="CAH1115249.1"/>
    </source>
</evidence>
<sequence length="111" mass="12951">MVRDINHEDMLDFKNWWPHYLKKICTSTPPTGSTVKVPFTINSFCVNKFKLSKVDDVPLPSTRAYIGRLQIKKKKIEDASKILQYIPEDFLPFFEEKLTWPTVEGDGDEED</sequence>
<dbReference type="OrthoDB" id="6747067at2759"/>
<organism evidence="1 2">
    <name type="scientific">Psylliodes chrysocephalus</name>
    <dbReference type="NCBI Taxonomy" id="3402493"/>
    <lineage>
        <taxon>Eukaryota</taxon>
        <taxon>Metazoa</taxon>
        <taxon>Ecdysozoa</taxon>
        <taxon>Arthropoda</taxon>
        <taxon>Hexapoda</taxon>
        <taxon>Insecta</taxon>
        <taxon>Pterygota</taxon>
        <taxon>Neoptera</taxon>
        <taxon>Endopterygota</taxon>
        <taxon>Coleoptera</taxon>
        <taxon>Polyphaga</taxon>
        <taxon>Cucujiformia</taxon>
        <taxon>Chrysomeloidea</taxon>
        <taxon>Chrysomelidae</taxon>
        <taxon>Galerucinae</taxon>
        <taxon>Alticini</taxon>
        <taxon>Psylliodes</taxon>
    </lineage>
</organism>
<dbReference type="Proteomes" id="UP001153636">
    <property type="component" value="Chromosome 9"/>
</dbReference>
<dbReference type="EMBL" id="OV651821">
    <property type="protein sequence ID" value="CAH1115249.1"/>
    <property type="molecule type" value="Genomic_DNA"/>
</dbReference>
<evidence type="ECO:0000313" key="2">
    <source>
        <dbReference type="Proteomes" id="UP001153636"/>
    </source>
</evidence>
<gene>
    <name evidence="1" type="ORF">PSYICH_LOCUS15712</name>
</gene>
<proteinExistence type="predicted"/>
<name>A0A9P0GIX5_9CUCU</name>
<keyword evidence="2" id="KW-1185">Reference proteome</keyword>
<accession>A0A9P0GIX5</accession>
<protein>
    <submittedName>
        <fullName evidence="1">Uncharacterized protein</fullName>
    </submittedName>
</protein>